<dbReference type="EMBL" id="KB556680">
    <property type="protein sequence ID" value="EMP29370.1"/>
    <property type="molecule type" value="Genomic_DNA"/>
</dbReference>
<dbReference type="AlphaFoldDB" id="M7B1S6"/>
<name>M7B1S6_CHEMY</name>
<sequence length="142" mass="15281">MIISVDTCQIRIVIELTASTVILHDTEVFPIPLGLQVRPIAASTGHGLQFQANGGCGKRRGLRDVLAADFRSPHWPGTANRGQWELQMAETADAATTGEVAQWRVDFLGQLALKDCDTPEGGNTHGDLDVGPSHEEAAPRRS</sequence>
<keyword evidence="3" id="KW-1185">Reference proteome</keyword>
<dbReference type="Proteomes" id="UP000031443">
    <property type="component" value="Unassembled WGS sequence"/>
</dbReference>
<feature type="region of interest" description="Disordered" evidence="1">
    <location>
        <begin position="118"/>
        <end position="142"/>
    </location>
</feature>
<evidence type="ECO:0000313" key="2">
    <source>
        <dbReference type="EMBL" id="EMP29370.1"/>
    </source>
</evidence>
<gene>
    <name evidence="2" type="ORF">UY3_13516</name>
</gene>
<organism evidence="2 3">
    <name type="scientific">Chelonia mydas</name>
    <name type="common">Green sea-turtle</name>
    <name type="synonym">Chelonia agassizi</name>
    <dbReference type="NCBI Taxonomy" id="8469"/>
    <lineage>
        <taxon>Eukaryota</taxon>
        <taxon>Metazoa</taxon>
        <taxon>Chordata</taxon>
        <taxon>Craniata</taxon>
        <taxon>Vertebrata</taxon>
        <taxon>Euteleostomi</taxon>
        <taxon>Archelosauria</taxon>
        <taxon>Testudinata</taxon>
        <taxon>Testudines</taxon>
        <taxon>Cryptodira</taxon>
        <taxon>Durocryptodira</taxon>
        <taxon>Americhelydia</taxon>
        <taxon>Chelonioidea</taxon>
        <taxon>Cheloniidae</taxon>
        <taxon>Chelonia</taxon>
    </lineage>
</organism>
<accession>M7B1S6</accession>
<feature type="compositionally biased region" description="Basic and acidic residues" evidence="1">
    <location>
        <begin position="126"/>
        <end position="142"/>
    </location>
</feature>
<evidence type="ECO:0000313" key="3">
    <source>
        <dbReference type="Proteomes" id="UP000031443"/>
    </source>
</evidence>
<evidence type="ECO:0000256" key="1">
    <source>
        <dbReference type="SAM" id="MobiDB-lite"/>
    </source>
</evidence>
<proteinExistence type="predicted"/>
<reference evidence="3" key="1">
    <citation type="journal article" date="2013" name="Nat. Genet.">
        <title>The draft genomes of soft-shell turtle and green sea turtle yield insights into the development and evolution of the turtle-specific body plan.</title>
        <authorList>
            <person name="Wang Z."/>
            <person name="Pascual-Anaya J."/>
            <person name="Zadissa A."/>
            <person name="Li W."/>
            <person name="Niimura Y."/>
            <person name="Huang Z."/>
            <person name="Li C."/>
            <person name="White S."/>
            <person name="Xiong Z."/>
            <person name="Fang D."/>
            <person name="Wang B."/>
            <person name="Ming Y."/>
            <person name="Chen Y."/>
            <person name="Zheng Y."/>
            <person name="Kuraku S."/>
            <person name="Pignatelli M."/>
            <person name="Herrero J."/>
            <person name="Beal K."/>
            <person name="Nozawa M."/>
            <person name="Li Q."/>
            <person name="Wang J."/>
            <person name="Zhang H."/>
            <person name="Yu L."/>
            <person name="Shigenobu S."/>
            <person name="Wang J."/>
            <person name="Liu J."/>
            <person name="Flicek P."/>
            <person name="Searle S."/>
            <person name="Wang J."/>
            <person name="Kuratani S."/>
            <person name="Yin Y."/>
            <person name="Aken B."/>
            <person name="Zhang G."/>
            <person name="Irie N."/>
        </authorList>
    </citation>
    <scope>NUCLEOTIDE SEQUENCE [LARGE SCALE GENOMIC DNA]</scope>
</reference>
<protein>
    <submittedName>
        <fullName evidence="2">Uncharacterized protein</fullName>
    </submittedName>
</protein>